<reference evidence="2" key="1">
    <citation type="journal article" date="2020" name="Stud. Mycol.">
        <title>101 Dothideomycetes genomes: a test case for predicting lifestyles and emergence of pathogens.</title>
        <authorList>
            <person name="Haridas S."/>
            <person name="Albert R."/>
            <person name="Binder M."/>
            <person name="Bloem J."/>
            <person name="Labutti K."/>
            <person name="Salamov A."/>
            <person name="Andreopoulos B."/>
            <person name="Baker S."/>
            <person name="Barry K."/>
            <person name="Bills G."/>
            <person name="Bluhm B."/>
            <person name="Cannon C."/>
            <person name="Castanera R."/>
            <person name="Culley D."/>
            <person name="Daum C."/>
            <person name="Ezra D."/>
            <person name="Gonzalez J."/>
            <person name="Henrissat B."/>
            <person name="Kuo A."/>
            <person name="Liang C."/>
            <person name="Lipzen A."/>
            <person name="Lutzoni F."/>
            <person name="Magnuson J."/>
            <person name="Mondo S."/>
            <person name="Nolan M."/>
            <person name="Ohm R."/>
            <person name="Pangilinan J."/>
            <person name="Park H.-J."/>
            <person name="Ramirez L."/>
            <person name="Alfaro M."/>
            <person name="Sun H."/>
            <person name="Tritt A."/>
            <person name="Yoshinaga Y."/>
            <person name="Zwiers L.-H."/>
            <person name="Turgeon B."/>
            <person name="Goodwin S."/>
            <person name="Spatafora J."/>
            <person name="Crous P."/>
            <person name="Grigoriev I."/>
        </authorList>
    </citation>
    <scope>NUCLEOTIDE SEQUENCE</scope>
    <source>
        <strain evidence="2">CBS 113389</strain>
    </source>
</reference>
<organism evidence="2 3">
    <name type="scientific">Neohortaea acidophila</name>
    <dbReference type="NCBI Taxonomy" id="245834"/>
    <lineage>
        <taxon>Eukaryota</taxon>
        <taxon>Fungi</taxon>
        <taxon>Dikarya</taxon>
        <taxon>Ascomycota</taxon>
        <taxon>Pezizomycotina</taxon>
        <taxon>Dothideomycetes</taxon>
        <taxon>Dothideomycetidae</taxon>
        <taxon>Mycosphaerellales</taxon>
        <taxon>Teratosphaeriaceae</taxon>
        <taxon>Neohortaea</taxon>
    </lineage>
</organism>
<dbReference type="EMBL" id="MU001634">
    <property type="protein sequence ID" value="KAF2484661.1"/>
    <property type="molecule type" value="Genomic_DNA"/>
</dbReference>
<feature type="chain" id="PRO_5025639141" evidence="1">
    <location>
        <begin position="24"/>
        <end position="261"/>
    </location>
</feature>
<evidence type="ECO:0000256" key="1">
    <source>
        <dbReference type="SAM" id="SignalP"/>
    </source>
</evidence>
<dbReference type="AlphaFoldDB" id="A0A6A6PY24"/>
<keyword evidence="3" id="KW-1185">Reference proteome</keyword>
<keyword evidence="1" id="KW-0732">Signal</keyword>
<name>A0A6A6PY24_9PEZI</name>
<sequence length="261" mass="29080">MIQEWCSAIGGVGLLFMLSCAASAPLPSWSFEEQLQKSMMMSYLEDELLARALIALRRVQLAKCTAHGLSSCGDLQWLFFFPLSFFHSFRVFYAYSSSESPSPSLFCGVRRSGEAMGKPGLGKRVWRGSRAGTLEYSSTRWRRGFRHYSFFCIALSALRSCSVIFAVKFGRESLVSGKCGAKIPGFRVAPFTRSSTERVHGSHEASLCVQNALRTAFTPCSSLLVPLGWERESRRFTRDAADLLARPAELPSQANAERRSR</sequence>
<dbReference type="Proteomes" id="UP000799767">
    <property type="component" value="Unassembled WGS sequence"/>
</dbReference>
<dbReference type="RefSeq" id="XP_033591230.1">
    <property type="nucleotide sequence ID" value="XM_033729435.1"/>
</dbReference>
<accession>A0A6A6PY24</accession>
<gene>
    <name evidence="2" type="ORF">BDY17DRAFT_133120</name>
</gene>
<evidence type="ECO:0000313" key="2">
    <source>
        <dbReference type="EMBL" id="KAF2484661.1"/>
    </source>
</evidence>
<protein>
    <submittedName>
        <fullName evidence="2">Uncharacterized protein</fullName>
    </submittedName>
</protein>
<feature type="signal peptide" evidence="1">
    <location>
        <begin position="1"/>
        <end position="23"/>
    </location>
</feature>
<evidence type="ECO:0000313" key="3">
    <source>
        <dbReference type="Proteomes" id="UP000799767"/>
    </source>
</evidence>
<dbReference type="GeneID" id="54470437"/>
<proteinExistence type="predicted"/>